<gene>
    <name evidence="2" type="ORF">Bca52824_003558</name>
</gene>
<sequence length="120" mass="13617">MADKDKDGDGVDSITSLPDEILQHILSSLKTATAIKTSTLSKRWRHVWFGTPSLYLVWMGHDMNFDSINKTLARYTARKMTSFQLYSGKNIGAPEIDRSIELAMSRNVETMSLDIRFSDE</sequence>
<protein>
    <recommendedName>
        <fullName evidence="1">F-box domain-containing protein</fullName>
    </recommendedName>
</protein>
<dbReference type="OrthoDB" id="1074264at2759"/>
<dbReference type="SMART" id="SM00256">
    <property type="entry name" value="FBOX"/>
    <property type="match status" value="1"/>
</dbReference>
<evidence type="ECO:0000259" key="1">
    <source>
        <dbReference type="PROSITE" id="PS50181"/>
    </source>
</evidence>
<organism evidence="2 3">
    <name type="scientific">Brassica carinata</name>
    <name type="common">Ethiopian mustard</name>
    <name type="synonym">Abyssinian cabbage</name>
    <dbReference type="NCBI Taxonomy" id="52824"/>
    <lineage>
        <taxon>Eukaryota</taxon>
        <taxon>Viridiplantae</taxon>
        <taxon>Streptophyta</taxon>
        <taxon>Embryophyta</taxon>
        <taxon>Tracheophyta</taxon>
        <taxon>Spermatophyta</taxon>
        <taxon>Magnoliopsida</taxon>
        <taxon>eudicotyledons</taxon>
        <taxon>Gunneridae</taxon>
        <taxon>Pentapetalae</taxon>
        <taxon>rosids</taxon>
        <taxon>malvids</taxon>
        <taxon>Brassicales</taxon>
        <taxon>Brassicaceae</taxon>
        <taxon>Brassiceae</taxon>
        <taxon>Brassica</taxon>
    </lineage>
</organism>
<dbReference type="InterPro" id="IPR001810">
    <property type="entry name" value="F-box_dom"/>
</dbReference>
<dbReference type="PROSITE" id="PS50181">
    <property type="entry name" value="FBOX"/>
    <property type="match status" value="1"/>
</dbReference>
<dbReference type="PANTHER" id="PTHR32153">
    <property type="entry name" value="OJ000223_09.16 PROTEIN"/>
    <property type="match status" value="1"/>
</dbReference>
<dbReference type="AlphaFoldDB" id="A0A8X8BFC7"/>
<dbReference type="CDD" id="cd22160">
    <property type="entry name" value="F-box_AtFBL13-like"/>
    <property type="match status" value="1"/>
</dbReference>
<reference evidence="2 3" key="1">
    <citation type="submission" date="2020-02" db="EMBL/GenBank/DDBJ databases">
        <authorList>
            <person name="Ma Q."/>
            <person name="Huang Y."/>
            <person name="Song X."/>
            <person name="Pei D."/>
        </authorList>
    </citation>
    <scope>NUCLEOTIDE SEQUENCE [LARGE SCALE GENOMIC DNA]</scope>
    <source>
        <strain evidence="2">Sxm20200214</strain>
        <tissue evidence="2">Leaf</tissue>
    </source>
</reference>
<name>A0A8X8BFC7_BRACI</name>
<comment type="caution">
    <text evidence="2">The sequence shown here is derived from an EMBL/GenBank/DDBJ whole genome shotgun (WGS) entry which is preliminary data.</text>
</comment>
<dbReference type="Proteomes" id="UP000886595">
    <property type="component" value="Unassembled WGS sequence"/>
</dbReference>
<evidence type="ECO:0000313" key="3">
    <source>
        <dbReference type="Proteomes" id="UP000886595"/>
    </source>
</evidence>
<accession>A0A8X8BFC7</accession>
<dbReference type="Pfam" id="PF00646">
    <property type="entry name" value="F-box"/>
    <property type="match status" value="1"/>
</dbReference>
<proteinExistence type="predicted"/>
<evidence type="ECO:0000313" key="2">
    <source>
        <dbReference type="EMBL" id="KAG2332378.1"/>
    </source>
</evidence>
<dbReference type="InterPro" id="IPR036047">
    <property type="entry name" value="F-box-like_dom_sf"/>
</dbReference>
<feature type="domain" description="F-box" evidence="1">
    <location>
        <begin position="11"/>
        <end position="47"/>
    </location>
</feature>
<dbReference type="Gene3D" id="1.20.1280.50">
    <property type="match status" value="1"/>
</dbReference>
<keyword evidence="3" id="KW-1185">Reference proteome</keyword>
<dbReference type="InterPro" id="IPR053781">
    <property type="entry name" value="F-box_AtFBL13-like"/>
</dbReference>
<dbReference type="InterPro" id="IPR044997">
    <property type="entry name" value="F-box_plant"/>
</dbReference>
<dbReference type="SUPFAM" id="SSF81383">
    <property type="entry name" value="F-box domain"/>
    <property type="match status" value="1"/>
</dbReference>
<dbReference type="EMBL" id="JAAMPC010000001">
    <property type="protein sequence ID" value="KAG2332378.1"/>
    <property type="molecule type" value="Genomic_DNA"/>
</dbReference>